<dbReference type="Gene3D" id="3.30.450.20">
    <property type="entry name" value="PAS domain"/>
    <property type="match status" value="4"/>
</dbReference>
<dbReference type="SUPFAM" id="SSF55785">
    <property type="entry name" value="PYP-like sensor domain (PAS domain)"/>
    <property type="match status" value="4"/>
</dbReference>
<keyword evidence="3" id="KW-0597">Phosphoprotein</keyword>
<evidence type="ECO:0000256" key="6">
    <source>
        <dbReference type="ARBA" id="ARBA00023012"/>
    </source>
</evidence>
<dbReference type="PRINTS" id="PR00344">
    <property type="entry name" value="BCTRLSENSOR"/>
</dbReference>
<dbReference type="InterPro" id="IPR003661">
    <property type="entry name" value="HisK_dim/P_dom"/>
</dbReference>
<comment type="catalytic activity">
    <reaction evidence="1">
        <text>ATP + protein L-histidine = ADP + protein N-phospho-L-histidine.</text>
        <dbReference type="EC" id="2.7.13.3"/>
    </reaction>
</comment>
<dbReference type="InterPro" id="IPR035965">
    <property type="entry name" value="PAS-like_dom_sf"/>
</dbReference>
<dbReference type="PANTHER" id="PTHR43711:SF1">
    <property type="entry name" value="HISTIDINE KINASE 1"/>
    <property type="match status" value="1"/>
</dbReference>
<dbReference type="Pfam" id="PF13426">
    <property type="entry name" value="PAS_9"/>
    <property type="match status" value="1"/>
</dbReference>
<dbReference type="Gene3D" id="1.10.287.130">
    <property type="match status" value="1"/>
</dbReference>
<keyword evidence="7" id="KW-0472">Membrane</keyword>
<dbReference type="EC" id="2.7.13.3" evidence="2"/>
<evidence type="ECO:0000256" key="1">
    <source>
        <dbReference type="ARBA" id="ARBA00000085"/>
    </source>
</evidence>
<dbReference type="EMBL" id="JARXHW010000004">
    <property type="protein sequence ID" value="MDQ8206434.1"/>
    <property type="molecule type" value="Genomic_DNA"/>
</dbReference>
<dbReference type="InterPro" id="IPR013656">
    <property type="entry name" value="PAS_4"/>
</dbReference>
<dbReference type="InterPro" id="IPR000700">
    <property type="entry name" value="PAS-assoc_C"/>
</dbReference>
<dbReference type="CDD" id="cd16922">
    <property type="entry name" value="HATPase_EvgS-ArcB-TorS-like"/>
    <property type="match status" value="1"/>
</dbReference>
<dbReference type="InterPro" id="IPR013655">
    <property type="entry name" value="PAS_fold_3"/>
</dbReference>
<dbReference type="Pfam" id="PF08448">
    <property type="entry name" value="PAS_4"/>
    <property type="match status" value="2"/>
</dbReference>
<dbReference type="Gene3D" id="3.40.50.2300">
    <property type="match status" value="2"/>
</dbReference>
<evidence type="ECO:0000259" key="10">
    <source>
        <dbReference type="PROSITE" id="PS50113"/>
    </source>
</evidence>
<dbReference type="PROSITE" id="PS50109">
    <property type="entry name" value="HIS_KIN"/>
    <property type="match status" value="1"/>
</dbReference>
<feature type="transmembrane region" description="Helical" evidence="7">
    <location>
        <begin position="343"/>
        <end position="367"/>
    </location>
</feature>
<keyword evidence="7" id="KW-0812">Transmembrane</keyword>
<dbReference type="Proteomes" id="UP001225316">
    <property type="component" value="Unassembled WGS sequence"/>
</dbReference>
<dbReference type="RefSeq" id="WP_308948504.1">
    <property type="nucleotide sequence ID" value="NZ_JARXHW010000004.1"/>
</dbReference>
<feature type="domain" description="PAS" evidence="9">
    <location>
        <begin position="633"/>
        <end position="703"/>
    </location>
</feature>
<protein>
    <recommendedName>
        <fullName evidence="2">histidine kinase</fullName>
        <ecNumber evidence="2">2.7.13.3</ecNumber>
    </recommendedName>
</protein>
<dbReference type="Pfam" id="PF00512">
    <property type="entry name" value="HisKA"/>
    <property type="match status" value="1"/>
</dbReference>
<dbReference type="CDD" id="cd00130">
    <property type="entry name" value="PAS"/>
    <property type="match status" value="4"/>
</dbReference>
<comment type="caution">
    <text evidence="11">The sequence shown here is derived from an EMBL/GenBank/DDBJ whole genome shotgun (WGS) entry which is preliminary data.</text>
</comment>
<gene>
    <name evidence="11" type="ORF">QEH52_02860</name>
</gene>
<feature type="domain" description="PAC" evidence="10">
    <location>
        <begin position="706"/>
        <end position="758"/>
    </location>
</feature>
<dbReference type="SMART" id="SM00086">
    <property type="entry name" value="PAC"/>
    <property type="match status" value="4"/>
</dbReference>
<evidence type="ECO:0000256" key="4">
    <source>
        <dbReference type="ARBA" id="ARBA00022679"/>
    </source>
</evidence>
<dbReference type="InterPro" id="IPR003594">
    <property type="entry name" value="HATPase_dom"/>
</dbReference>
<keyword evidence="5" id="KW-0418">Kinase</keyword>
<evidence type="ECO:0000313" key="11">
    <source>
        <dbReference type="EMBL" id="MDQ8206434.1"/>
    </source>
</evidence>
<dbReference type="InterPro" id="IPR001610">
    <property type="entry name" value="PAC"/>
</dbReference>
<dbReference type="SMART" id="SM00091">
    <property type="entry name" value="PAS"/>
    <property type="match status" value="4"/>
</dbReference>
<name>A0ABU1AQJ5_9BACT</name>
<dbReference type="InterPro" id="IPR000014">
    <property type="entry name" value="PAS"/>
</dbReference>
<dbReference type="PROSITE" id="PS50113">
    <property type="entry name" value="PAC"/>
    <property type="match status" value="3"/>
</dbReference>
<keyword evidence="6" id="KW-0902">Two-component regulatory system</keyword>
<evidence type="ECO:0000256" key="5">
    <source>
        <dbReference type="ARBA" id="ARBA00022777"/>
    </source>
</evidence>
<feature type="domain" description="Histidine kinase" evidence="8">
    <location>
        <begin position="898"/>
        <end position="1124"/>
    </location>
</feature>
<dbReference type="Pfam" id="PF02518">
    <property type="entry name" value="HATPase_c"/>
    <property type="match status" value="1"/>
</dbReference>
<dbReference type="Pfam" id="PF08447">
    <property type="entry name" value="PAS_3"/>
    <property type="match status" value="1"/>
</dbReference>
<keyword evidence="4" id="KW-0808">Transferase</keyword>
<dbReference type="SUPFAM" id="SSF55874">
    <property type="entry name" value="ATPase domain of HSP90 chaperone/DNA topoisomerase II/histidine kinase"/>
    <property type="match status" value="1"/>
</dbReference>
<dbReference type="InterPro" id="IPR005467">
    <property type="entry name" value="His_kinase_dom"/>
</dbReference>
<sequence length="1132" mass="127533">MPQSIPVKITTLLLLFLAVASTQLTGASKRILYLSSYHSEFTSASSHLKAISRLHEQTGREIDLIYMDTKRHPVAERFPITLQQIQEKIHQHGSYDVIVSSDDNALKFLLLHKDGLLGSSPVIFFGINDRNLGETAAQRADFCGILEQEALNENAELALQLFPSLGTLHVITDPTPSGQAQLESLLKNLSPEIEERLEVDDLSNYTFSEYKERLRAYPHNDVLLLLSAYKDKTGAQRSFLDLALWFKNHTRLPIIYPYSHGIGLGFLGGKVVSHQQMAQLAVNIANDYLNGKPLPEDHLIENYGSNYIFDYREMQCQQLSVTALPPGAIVLDQPQSLYGKHRVYFITAFIIALLLAGFGIIIGIIHLKQRKLLMHLKESEGQTAGLFKNSATPILLIGPKTGKILDANPAAIDYYGYSQSELTEINLSDIDNGAFDAIGNVLERVTAGERKSYQFTHRLSNGEARTVDVLFISIQSHEEPVLFSIIQDTTERRHMQESLAAEQIRLANILTGTHVGTWEWNVATGELRLNQYWAEMAGYQLKDLAPIRLQTWINLCHPEDLKIAQERIQDHFEGRTDYYSCELRMRHKNGTWVWITDRGKLATRKQDGSPEWMYGTHQDITEIKKSEEVLRRNLGFITSLFDSIPDMIFYKDLDGKYLGCNAKFAKIVGSTPEAIRGKTDYELFEPKLANYFRENDKQMLAQGSPRQNKEWIRDEGGNKILLSMLKAPYQTADGDILGLLGVGRDITQHYHDEQQLRLQALVLEQIQDCVTVMNLNGIITYVNDAETQTLGFDRSQLIGSDVLDYGTTCNACRPGQDFLALTLQNESWQGELTKCTADGTQKQFISKMRLVRNENGEVVAISRVSTDITERKKYESKLIEAKEAAEAASRAKNTFLATMSHELRTPLNPIIGLTDLLLESKELANKQRQWLQIIKARSNHLLQLIEDILDISRIESGRLTIATKACSIPDLLDEIGNTLGQPCSQKGLSLNFQIAPQLSTPCKIDPARTQQILLNLVNNAIKFSESGEIKVIADIEMYQASKHLPRANLHLIVRDQGPGIPVEEQSRIFQEFQQIDSSSSREHEGVGLGLAICKRLVELMSGKIWINSDYQQGAEFHVKIPVTLEYENKQDV</sequence>
<dbReference type="SUPFAM" id="SSF47384">
    <property type="entry name" value="Homodimeric domain of signal transducing histidine kinase"/>
    <property type="match status" value="1"/>
</dbReference>
<dbReference type="PROSITE" id="PS50112">
    <property type="entry name" value="PAS"/>
    <property type="match status" value="2"/>
</dbReference>
<dbReference type="PANTHER" id="PTHR43711">
    <property type="entry name" value="TWO-COMPONENT HISTIDINE KINASE"/>
    <property type="match status" value="1"/>
</dbReference>
<evidence type="ECO:0000259" key="8">
    <source>
        <dbReference type="PROSITE" id="PS50109"/>
    </source>
</evidence>
<proteinExistence type="predicted"/>
<feature type="domain" description="PAS" evidence="9">
    <location>
        <begin position="762"/>
        <end position="803"/>
    </location>
</feature>
<dbReference type="SMART" id="SM00387">
    <property type="entry name" value="HATPase_c"/>
    <property type="match status" value="1"/>
</dbReference>
<dbReference type="InterPro" id="IPR004358">
    <property type="entry name" value="Sig_transdc_His_kin-like_C"/>
</dbReference>
<keyword evidence="12" id="KW-1185">Reference proteome</keyword>
<dbReference type="InterPro" id="IPR036890">
    <property type="entry name" value="HATPase_C_sf"/>
</dbReference>
<evidence type="ECO:0000256" key="2">
    <source>
        <dbReference type="ARBA" id="ARBA00012438"/>
    </source>
</evidence>
<evidence type="ECO:0000256" key="3">
    <source>
        <dbReference type="ARBA" id="ARBA00022553"/>
    </source>
</evidence>
<dbReference type="Gene3D" id="3.30.565.10">
    <property type="entry name" value="Histidine kinase-like ATPase, C-terminal domain"/>
    <property type="match status" value="1"/>
</dbReference>
<organism evidence="11 12">
    <name type="scientific">Thalassobacterium maritimum</name>
    <dbReference type="NCBI Taxonomy" id="3041265"/>
    <lineage>
        <taxon>Bacteria</taxon>
        <taxon>Pseudomonadati</taxon>
        <taxon>Verrucomicrobiota</taxon>
        <taxon>Opitutia</taxon>
        <taxon>Puniceicoccales</taxon>
        <taxon>Coraliomargaritaceae</taxon>
        <taxon>Thalassobacterium</taxon>
    </lineage>
</organism>
<evidence type="ECO:0000313" key="12">
    <source>
        <dbReference type="Proteomes" id="UP001225316"/>
    </source>
</evidence>
<feature type="domain" description="PAC" evidence="10">
    <location>
        <begin position="826"/>
        <end position="880"/>
    </location>
</feature>
<keyword evidence="7" id="KW-1133">Transmembrane helix</keyword>
<reference evidence="11 12" key="1">
    <citation type="submission" date="2023-04" db="EMBL/GenBank/DDBJ databases">
        <title>A novel bacteria isolated from coastal sediment.</title>
        <authorList>
            <person name="Liu X.-J."/>
            <person name="Du Z.-J."/>
        </authorList>
    </citation>
    <scope>NUCLEOTIDE SEQUENCE [LARGE SCALE GENOMIC DNA]</scope>
    <source>
        <strain evidence="11 12">SDUM461003</strain>
    </source>
</reference>
<evidence type="ECO:0000259" key="9">
    <source>
        <dbReference type="PROSITE" id="PS50112"/>
    </source>
</evidence>
<dbReference type="InterPro" id="IPR036097">
    <property type="entry name" value="HisK_dim/P_sf"/>
</dbReference>
<accession>A0ABU1AQJ5</accession>
<feature type="domain" description="PAC" evidence="10">
    <location>
        <begin position="579"/>
        <end position="632"/>
    </location>
</feature>
<dbReference type="InterPro" id="IPR050736">
    <property type="entry name" value="Sensor_HK_Regulatory"/>
</dbReference>
<dbReference type="CDD" id="cd00082">
    <property type="entry name" value="HisKA"/>
    <property type="match status" value="1"/>
</dbReference>
<dbReference type="SMART" id="SM00388">
    <property type="entry name" value="HisKA"/>
    <property type="match status" value="1"/>
</dbReference>
<evidence type="ECO:0000256" key="7">
    <source>
        <dbReference type="SAM" id="Phobius"/>
    </source>
</evidence>
<dbReference type="NCBIfam" id="TIGR00229">
    <property type="entry name" value="sensory_box"/>
    <property type="match status" value="4"/>
</dbReference>